<feature type="non-terminal residue" evidence="5">
    <location>
        <position position="209"/>
    </location>
</feature>
<comment type="similarity">
    <text evidence="1">Belongs to the isochorismatase family.</text>
</comment>
<protein>
    <recommendedName>
        <fullName evidence="2">Isochorismatase domain-containing protein 1</fullName>
    </recommendedName>
</protein>
<proteinExistence type="inferred from homology"/>
<evidence type="ECO:0000313" key="5">
    <source>
        <dbReference type="EMBL" id="KAK7479972.1"/>
    </source>
</evidence>
<gene>
    <name evidence="5" type="ORF">BaRGS_00028799</name>
</gene>
<evidence type="ECO:0000259" key="4">
    <source>
        <dbReference type="Pfam" id="PF00857"/>
    </source>
</evidence>
<dbReference type="Proteomes" id="UP001519460">
    <property type="component" value="Unassembled WGS sequence"/>
</dbReference>
<dbReference type="PANTHER" id="PTHR14119:SF17">
    <property type="entry name" value="ISOCHORISMATASE DOMAIN-CONTAINING PROTEIN 1"/>
    <property type="match status" value="1"/>
</dbReference>
<dbReference type="CDD" id="cd01012">
    <property type="entry name" value="YcaC_related"/>
    <property type="match status" value="1"/>
</dbReference>
<dbReference type="AlphaFoldDB" id="A0ABD0JZ11"/>
<keyword evidence="6" id="KW-1185">Reference proteome</keyword>
<feature type="region of interest" description="Disordered" evidence="3">
    <location>
        <begin position="189"/>
        <end position="209"/>
    </location>
</feature>
<accession>A0ABD0JZ11</accession>
<evidence type="ECO:0000256" key="1">
    <source>
        <dbReference type="ARBA" id="ARBA00006336"/>
    </source>
</evidence>
<dbReference type="Gene3D" id="3.40.50.850">
    <property type="entry name" value="Isochorismatase-like"/>
    <property type="match status" value="1"/>
</dbReference>
<organism evidence="5 6">
    <name type="scientific">Batillaria attramentaria</name>
    <dbReference type="NCBI Taxonomy" id="370345"/>
    <lineage>
        <taxon>Eukaryota</taxon>
        <taxon>Metazoa</taxon>
        <taxon>Spiralia</taxon>
        <taxon>Lophotrochozoa</taxon>
        <taxon>Mollusca</taxon>
        <taxon>Gastropoda</taxon>
        <taxon>Caenogastropoda</taxon>
        <taxon>Sorbeoconcha</taxon>
        <taxon>Cerithioidea</taxon>
        <taxon>Batillariidae</taxon>
        <taxon>Batillaria</taxon>
    </lineage>
</organism>
<dbReference type="InterPro" id="IPR050993">
    <property type="entry name" value="Isochorismatase_domain"/>
</dbReference>
<sequence length="209" mass="23134">MASQLRLGDIKLDQTVFFMCDMQEKFRPAIKFFPDIVEVAKRLVSATKILNIPLYPKGLGSTVQELDVSSAVCVVPKTKFSMVLPEVEGTLKTLCEGKVKHIVLFGIETHVCIQQTVIDLLKQGFEVHVIADACSSRSQMDRLFAMERFRQMGAIVTTSEALLLQLVGDKDHPKFKEIQALIKISAPDSGLAKDNERNGGQDALANITK</sequence>
<dbReference type="PANTHER" id="PTHR14119">
    <property type="entry name" value="HYDROLASE"/>
    <property type="match status" value="1"/>
</dbReference>
<name>A0ABD0JZ11_9CAEN</name>
<dbReference type="EMBL" id="JACVVK020000291">
    <property type="protein sequence ID" value="KAK7479972.1"/>
    <property type="molecule type" value="Genomic_DNA"/>
</dbReference>
<dbReference type="FunFam" id="3.40.50.850:FF:000001">
    <property type="entry name" value="Isochorismatase domain-containing protein 1"/>
    <property type="match status" value="1"/>
</dbReference>
<evidence type="ECO:0000313" key="6">
    <source>
        <dbReference type="Proteomes" id="UP001519460"/>
    </source>
</evidence>
<dbReference type="SUPFAM" id="SSF52499">
    <property type="entry name" value="Isochorismatase-like hydrolases"/>
    <property type="match status" value="1"/>
</dbReference>
<feature type="domain" description="Isochorismatase-like" evidence="4">
    <location>
        <begin position="63"/>
        <end position="160"/>
    </location>
</feature>
<dbReference type="InterPro" id="IPR000868">
    <property type="entry name" value="Isochorismatase-like_dom"/>
</dbReference>
<evidence type="ECO:0000256" key="3">
    <source>
        <dbReference type="SAM" id="MobiDB-lite"/>
    </source>
</evidence>
<evidence type="ECO:0000256" key="2">
    <source>
        <dbReference type="ARBA" id="ARBA00040688"/>
    </source>
</evidence>
<dbReference type="InterPro" id="IPR036380">
    <property type="entry name" value="Isochorismatase-like_sf"/>
</dbReference>
<comment type="caution">
    <text evidence="5">The sequence shown here is derived from an EMBL/GenBank/DDBJ whole genome shotgun (WGS) entry which is preliminary data.</text>
</comment>
<dbReference type="Pfam" id="PF00857">
    <property type="entry name" value="Isochorismatase"/>
    <property type="match status" value="1"/>
</dbReference>
<reference evidence="5 6" key="1">
    <citation type="journal article" date="2023" name="Sci. Data">
        <title>Genome assembly of the Korean intertidal mud-creeper Batillaria attramentaria.</title>
        <authorList>
            <person name="Patra A.K."/>
            <person name="Ho P.T."/>
            <person name="Jun S."/>
            <person name="Lee S.J."/>
            <person name="Kim Y."/>
            <person name="Won Y.J."/>
        </authorList>
    </citation>
    <scope>NUCLEOTIDE SEQUENCE [LARGE SCALE GENOMIC DNA]</scope>
    <source>
        <strain evidence="5">Wonlab-2016</strain>
    </source>
</reference>